<keyword evidence="3" id="KW-1185">Reference proteome</keyword>
<dbReference type="SUPFAM" id="SSF55486">
    <property type="entry name" value="Metalloproteases ('zincins'), catalytic domain"/>
    <property type="match status" value="1"/>
</dbReference>
<feature type="domain" description="Secretion system C-terminal sorting" evidence="1">
    <location>
        <begin position="787"/>
        <end position="865"/>
    </location>
</feature>
<accession>A0A2T0SGM5</accession>
<comment type="caution">
    <text evidence="2">The sequence shown here is derived from an EMBL/GenBank/DDBJ whole genome shotgun (WGS) entry which is preliminary data.</text>
</comment>
<sequence>MLVLLAGIVQAQPKSPQPGPTDYRQFVRSVRSFEGPKTICYASDRNEFTRVLAPEAIRNRLNNPNARQAAKTANFLVSYTGFTAEAQRAFQQAVDIWATLIVSPVPIRIKATWSSLSPGVLGSAGPSTVRVGSDGVQKALGIYPIALAEKIARRELNEPDSSDIDANFSRNVNWYYGLDGITPAGQYDLVTVVLHEIGHGLGFIGYYGTTGTTASYQTPYPAVFDHFVEDSQGRKLVANTDAYPLGSNALYRQLTGNNLFLNGPVMQRTVRQRAKLYAPTTFSKGSSIYHLDESTYPAKDTNSLMSPQVGAAEAIHTPGPLVLNFFSDIEWKTTSILPTPLADSEDSRDLVFQTRVISDTTLIAGSVRLFYRKGPPTATDTTYTAVSPTAVAGVADTYAYTLPASIAQGDVWYYYQAQDASGRTFTSPGKTPAGVQLAYRVQSGPDRVPPIIRYNPDKNFIINPGLTDSLVVRAYIADDRAAGVGNAQLEYQVNGTAQPSVTLRYTQFVAGGSVYDSVYYGRVVFPANLLKAGDVVTYRIVARDSARARNQVTSPTTGVYSLSVIAPQATVDQYTTTFASTTVASNFVGYRFGISTPNGFLDPAIHSEHPYQNGANFRYETNAEYVLLSPIRVKSNPDSASIRFNEIVLVEPGDAGSRFGSANFYDYVIVEGSVNYGRTWFRLLDGYDSRDQSDWLAAYNRSTSTDQLTGETNSTTVGSPNLFKLREFFIPTTGYVRGGDQVMIRFRLFADQLSHGWGWAIDNLQIQVPPPPPVLATEQGRDGSFNLYPNPVSNGLVRIDAVLTKAVPEARVTVTNATGRTLRQQSVNVNGLTINEQLDLTNLPAGLYFVKLQAGETTLTQKLLIAR</sequence>
<dbReference type="Gene3D" id="3.40.390.10">
    <property type="entry name" value="Collagenase (Catalytic Domain)"/>
    <property type="match status" value="1"/>
</dbReference>
<dbReference type="Pfam" id="PF18962">
    <property type="entry name" value="Por_Secre_tail"/>
    <property type="match status" value="1"/>
</dbReference>
<dbReference type="NCBIfam" id="TIGR04183">
    <property type="entry name" value="Por_Secre_tail"/>
    <property type="match status" value="1"/>
</dbReference>
<evidence type="ECO:0000313" key="2">
    <source>
        <dbReference type="EMBL" id="PRY32555.1"/>
    </source>
</evidence>
<evidence type="ECO:0000313" key="3">
    <source>
        <dbReference type="Proteomes" id="UP000238375"/>
    </source>
</evidence>
<protein>
    <submittedName>
        <fullName evidence="2">Putative secreted protein (Por secretion system target)</fullName>
    </submittedName>
</protein>
<dbReference type="EMBL" id="PVTE01000021">
    <property type="protein sequence ID" value="PRY32555.1"/>
    <property type="molecule type" value="Genomic_DNA"/>
</dbReference>
<dbReference type="InterPro" id="IPR024079">
    <property type="entry name" value="MetalloPept_cat_dom_sf"/>
</dbReference>
<name>A0A2T0SGM5_9BACT</name>
<dbReference type="GO" id="GO:0008237">
    <property type="term" value="F:metallopeptidase activity"/>
    <property type="evidence" value="ECO:0007669"/>
    <property type="project" value="InterPro"/>
</dbReference>
<proteinExistence type="predicted"/>
<organism evidence="2 3">
    <name type="scientific">Spirosoma oryzae</name>
    <dbReference type="NCBI Taxonomy" id="1469603"/>
    <lineage>
        <taxon>Bacteria</taxon>
        <taxon>Pseudomonadati</taxon>
        <taxon>Bacteroidota</taxon>
        <taxon>Cytophagia</taxon>
        <taxon>Cytophagales</taxon>
        <taxon>Cytophagaceae</taxon>
        <taxon>Spirosoma</taxon>
    </lineage>
</organism>
<dbReference type="AlphaFoldDB" id="A0A2T0SGM5"/>
<dbReference type="InterPro" id="IPR026444">
    <property type="entry name" value="Secre_tail"/>
</dbReference>
<reference evidence="2 3" key="1">
    <citation type="submission" date="2018-03" db="EMBL/GenBank/DDBJ databases">
        <title>Genomic Encyclopedia of Archaeal and Bacterial Type Strains, Phase II (KMG-II): from individual species to whole genera.</title>
        <authorList>
            <person name="Goeker M."/>
        </authorList>
    </citation>
    <scope>NUCLEOTIDE SEQUENCE [LARGE SCALE GENOMIC DNA]</scope>
    <source>
        <strain evidence="2 3">DSM 28354</strain>
    </source>
</reference>
<dbReference type="Proteomes" id="UP000238375">
    <property type="component" value="Unassembled WGS sequence"/>
</dbReference>
<evidence type="ECO:0000259" key="1">
    <source>
        <dbReference type="Pfam" id="PF18962"/>
    </source>
</evidence>
<gene>
    <name evidence="2" type="ORF">CLV58_12156</name>
</gene>